<dbReference type="RefSeq" id="WP_338005972.1">
    <property type="nucleotide sequence ID" value="NZ_JAOPKA010000023.1"/>
</dbReference>
<dbReference type="Pfam" id="PF03683">
    <property type="entry name" value="UPF0175"/>
    <property type="match status" value="1"/>
</dbReference>
<accession>A0AAP2Z307</accession>
<evidence type="ECO:0000313" key="1">
    <source>
        <dbReference type="EMBL" id="MCU4744166.1"/>
    </source>
</evidence>
<gene>
    <name evidence="1" type="ORF">OB960_22570</name>
</gene>
<dbReference type="EMBL" id="JAOPKA010000023">
    <property type="protein sequence ID" value="MCU4744166.1"/>
    <property type="molecule type" value="Genomic_DNA"/>
</dbReference>
<dbReference type="InterPro" id="IPR005368">
    <property type="entry name" value="UPF0175"/>
</dbReference>
<comment type="caution">
    <text evidence="1">The sequence shown here is derived from an EMBL/GenBank/DDBJ whole genome shotgun (WGS) entry which is preliminary data.</text>
</comment>
<dbReference type="Proteomes" id="UP001321018">
    <property type="component" value="Unassembled WGS sequence"/>
</dbReference>
<reference evidence="1" key="1">
    <citation type="submission" date="2022-09" db="EMBL/GenBank/DDBJ databases">
        <title>Enrichment on poylsaccharides allowed isolation of novel metabolic and taxonomic groups of Haloarchaea.</title>
        <authorList>
            <person name="Sorokin D.Y."/>
            <person name="Elcheninov A.G."/>
            <person name="Khizhniak T.V."/>
            <person name="Kolganova T.V."/>
            <person name="Kublanov I.V."/>
        </authorList>
    </citation>
    <scope>NUCLEOTIDE SEQUENCE</scope>
    <source>
        <strain evidence="1">AArc-xg1-1</strain>
    </source>
</reference>
<organism evidence="1 2">
    <name type="scientific">Natronoglomus mannanivorans</name>
    <dbReference type="NCBI Taxonomy" id="2979990"/>
    <lineage>
        <taxon>Archaea</taxon>
        <taxon>Methanobacteriati</taxon>
        <taxon>Methanobacteriota</taxon>
        <taxon>Stenosarchaea group</taxon>
        <taxon>Halobacteria</taxon>
        <taxon>Halobacteriales</taxon>
        <taxon>Natrialbaceae</taxon>
        <taxon>Natronoglomus</taxon>
    </lineage>
</organism>
<protein>
    <submittedName>
        <fullName evidence="1">UPF0175 family protein</fullName>
    </submittedName>
</protein>
<sequence length="73" mass="7879">MTVGPPIDDTEALANTIGLYALGEISLGKAAERSDTTRWEMAEFLSEVGVEVRLGPQSVEDLEDEIEAALEID</sequence>
<evidence type="ECO:0000313" key="2">
    <source>
        <dbReference type="Proteomes" id="UP001321018"/>
    </source>
</evidence>
<name>A0AAP2Z307_9EURY</name>
<proteinExistence type="predicted"/>
<dbReference type="AlphaFoldDB" id="A0AAP2Z307"/>